<accession>A0A9W7MGC1</accession>
<proteinExistence type="inferred from homology"/>
<comment type="similarity">
    <text evidence="2 6">Belongs to the plant self-incompatibility (S1) protein family.</text>
</comment>
<evidence type="ECO:0000256" key="2">
    <source>
        <dbReference type="ARBA" id="ARBA00005581"/>
    </source>
</evidence>
<evidence type="ECO:0000256" key="1">
    <source>
        <dbReference type="ARBA" id="ARBA00004613"/>
    </source>
</evidence>
<name>A0A9W7MGC1_HIBTR</name>
<keyword evidence="5 6" id="KW-0732">Signal</keyword>
<dbReference type="EMBL" id="BSYR01000035">
    <property type="protein sequence ID" value="GMJ00819.1"/>
    <property type="molecule type" value="Genomic_DNA"/>
</dbReference>
<comment type="caution">
    <text evidence="7">The sequence shown here is derived from an EMBL/GenBank/DDBJ whole genome shotgun (WGS) entry which is preliminary data.</text>
</comment>
<sequence>MPYNYNTLTCPALCVLLLACLISPTPLSYAESAVDKVLFRVRFKVHIINGMPDNAMPLEIVCHSIDDDLGHHTLWKDQEFKFEFIARFWRKTHFVCNFNWGPKSVKDVTVFVTRVETKSCKESGNCFWKATPQGIYFSSDFQNWELRFGW</sequence>
<evidence type="ECO:0000313" key="7">
    <source>
        <dbReference type="EMBL" id="GMJ00819.1"/>
    </source>
</evidence>
<keyword evidence="4 6" id="KW-0964">Secreted</keyword>
<evidence type="ECO:0000313" key="8">
    <source>
        <dbReference type="Proteomes" id="UP001165190"/>
    </source>
</evidence>
<reference evidence="7" key="1">
    <citation type="submission" date="2023-05" db="EMBL/GenBank/DDBJ databases">
        <title>Genome and transcriptome analyses reveal genes involved in the formation of fine ridges on petal epidermal cells in Hibiscus trionum.</title>
        <authorList>
            <person name="Koshimizu S."/>
            <person name="Masuda S."/>
            <person name="Ishii T."/>
            <person name="Shirasu K."/>
            <person name="Hoshino A."/>
            <person name="Arita M."/>
        </authorList>
    </citation>
    <scope>NUCLEOTIDE SEQUENCE</scope>
    <source>
        <strain evidence="7">Hamamatsu line</strain>
    </source>
</reference>
<dbReference type="GO" id="GO:0060320">
    <property type="term" value="P:rejection of self pollen"/>
    <property type="evidence" value="ECO:0007669"/>
    <property type="project" value="UniProtKB-KW"/>
</dbReference>
<evidence type="ECO:0000256" key="5">
    <source>
        <dbReference type="ARBA" id="ARBA00022729"/>
    </source>
</evidence>
<dbReference type="GO" id="GO:0005576">
    <property type="term" value="C:extracellular region"/>
    <property type="evidence" value="ECO:0007669"/>
    <property type="project" value="UniProtKB-SubCell"/>
</dbReference>
<keyword evidence="8" id="KW-1185">Reference proteome</keyword>
<dbReference type="PANTHER" id="PTHR31232">
    <property type="match status" value="1"/>
</dbReference>
<comment type="subcellular location">
    <subcellularLocation>
        <location evidence="1 6">Secreted</location>
    </subcellularLocation>
</comment>
<keyword evidence="3 6" id="KW-0713">Self-incompatibility</keyword>
<protein>
    <recommendedName>
        <fullName evidence="6">S-protein homolog</fullName>
    </recommendedName>
</protein>
<gene>
    <name evidence="7" type="ORF">HRI_003751100</name>
</gene>
<organism evidence="7 8">
    <name type="scientific">Hibiscus trionum</name>
    <name type="common">Flower of an hour</name>
    <dbReference type="NCBI Taxonomy" id="183268"/>
    <lineage>
        <taxon>Eukaryota</taxon>
        <taxon>Viridiplantae</taxon>
        <taxon>Streptophyta</taxon>
        <taxon>Embryophyta</taxon>
        <taxon>Tracheophyta</taxon>
        <taxon>Spermatophyta</taxon>
        <taxon>Magnoliopsida</taxon>
        <taxon>eudicotyledons</taxon>
        <taxon>Gunneridae</taxon>
        <taxon>Pentapetalae</taxon>
        <taxon>rosids</taxon>
        <taxon>malvids</taxon>
        <taxon>Malvales</taxon>
        <taxon>Malvaceae</taxon>
        <taxon>Malvoideae</taxon>
        <taxon>Hibiscus</taxon>
    </lineage>
</organism>
<evidence type="ECO:0000256" key="3">
    <source>
        <dbReference type="ARBA" id="ARBA00022471"/>
    </source>
</evidence>
<dbReference type="Proteomes" id="UP001165190">
    <property type="component" value="Unassembled WGS sequence"/>
</dbReference>
<dbReference type="PANTHER" id="PTHR31232:SF137">
    <property type="entry name" value="S-PROTEIN HOMOLOG"/>
    <property type="match status" value="1"/>
</dbReference>
<evidence type="ECO:0000256" key="6">
    <source>
        <dbReference type="RuleBase" id="RU367044"/>
    </source>
</evidence>
<feature type="chain" id="PRO_5041012901" description="S-protein homolog" evidence="6">
    <location>
        <begin position="31"/>
        <end position="150"/>
    </location>
</feature>
<dbReference type="OrthoDB" id="1848419at2759"/>
<dbReference type="AlphaFoldDB" id="A0A9W7MGC1"/>
<dbReference type="Pfam" id="PF05938">
    <property type="entry name" value="Self-incomp_S1"/>
    <property type="match status" value="1"/>
</dbReference>
<feature type="signal peptide" evidence="6">
    <location>
        <begin position="1"/>
        <end position="30"/>
    </location>
</feature>
<evidence type="ECO:0000256" key="4">
    <source>
        <dbReference type="ARBA" id="ARBA00022525"/>
    </source>
</evidence>
<dbReference type="InterPro" id="IPR010264">
    <property type="entry name" value="Self-incomp_S1"/>
</dbReference>